<organism evidence="1 2">
    <name type="scientific">Cristinia sonorae</name>
    <dbReference type="NCBI Taxonomy" id="1940300"/>
    <lineage>
        <taxon>Eukaryota</taxon>
        <taxon>Fungi</taxon>
        <taxon>Dikarya</taxon>
        <taxon>Basidiomycota</taxon>
        <taxon>Agaricomycotina</taxon>
        <taxon>Agaricomycetes</taxon>
        <taxon>Agaricomycetidae</taxon>
        <taxon>Agaricales</taxon>
        <taxon>Pleurotineae</taxon>
        <taxon>Stephanosporaceae</taxon>
        <taxon>Cristinia</taxon>
    </lineage>
</organism>
<evidence type="ECO:0000313" key="2">
    <source>
        <dbReference type="Proteomes" id="UP000813824"/>
    </source>
</evidence>
<protein>
    <submittedName>
        <fullName evidence="1">Uncharacterized protein</fullName>
    </submittedName>
</protein>
<evidence type="ECO:0000313" key="1">
    <source>
        <dbReference type="EMBL" id="KAH8093193.1"/>
    </source>
</evidence>
<proteinExistence type="predicted"/>
<accession>A0A8K0UJC1</accession>
<dbReference type="Proteomes" id="UP000813824">
    <property type="component" value="Unassembled WGS sequence"/>
</dbReference>
<reference evidence="1" key="1">
    <citation type="journal article" date="2021" name="New Phytol.">
        <title>Evolutionary innovations through gain and loss of genes in the ectomycorrhizal Boletales.</title>
        <authorList>
            <person name="Wu G."/>
            <person name="Miyauchi S."/>
            <person name="Morin E."/>
            <person name="Kuo A."/>
            <person name="Drula E."/>
            <person name="Varga T."/>
            <person name="Kohler A."/>
            <person name="Feng B."/>
            <person name="Cao Y."/>
            <person name="Lipzen A."/>
            <person name="Daum C."/>
            <person name="Hundley H."/>
            <person name="Pangilinan J."/>
            <person name="Johnson J."/>
            <person name="Barry K."/>
            <person name="LaButti K."/>
            <person name="Ng V."/>
            <person name="Ahrendt S."/>
            <person name="Min B."/>
            <person name="Choi I.G."/>
            <person name="Park H."/>
            <person name="Plett J.M."/>
            <person name="Magnuson J."/>
            <person name="Spatafora J.W."/>
            <person name="Nagy L.G."/>
            <person name="Henrissat B."/>
            <person name="Grigoriev I.V."/>
            <person name="Yang Z.L."/>
            <person name="Xu J."/>
            <person name="Martin F.M."/>
        </authorList>
    </citation>
    <scope>NUCLEOTIDE SEQUENCE</scope>
    <source>
        <strain evidence="1">KKN 215</strain>
    </source>
</reference>
<sequence length="154" mass="17428">MTAVLKASFAPPSSLPTLLGPTIFPELVHQLESSIVFRKPPPPIAKPWRVPVLWEVLPLLIEIIEPLSQGRDIDGHMTPADLRSLHTKFSHIRELICEGMQGMEKVAVEKRLALEECFLGELWMVDRMSEELGRRAIVQLAEWRARKQAIAYVA</sequence>
<gene>
    <name evidence="1" type="ORF">BXZ70DRAFT_386050</name>
</gene>
<dbReference type="AlphaFoldDB" id="A0A8K0UJC1"/>
<name>A0A8K0UJC1_9AGAR</name>
<dbReference type="EMBL" id="JAEVFJ010000029">
    <property type="protein sequence ID" value="KAH8093193.1"/>
    <property type="molecule type" value="Genomic_DNA"/>
</dbReference>
<comment type="caution">
    <text evidence="1">The sequence shown here is derived from an EMBL/GenBank/DDBJ whole genome shotgun (WGS) entry which is preliminary data.</text>
</comment>
<keyword evidence="2" id="KW-1185">Reference proteome</keyword>